<comment type="caution">
    <text evidence="2">The sequence shown here is derived from an EMBL/GenBank/DDBJ whole genome shotgun (WGS) entry which is preliminary data.</text>
</comment>
<evidence type="ECO:0000259" key="1">
    <source>
        <dbReference type="SMART" id="SM00481"/>
    </source>
</evidence>
<dbReference type="SUPFAM" id="SSF89550">
    <property type="entry name" value="PHP domain-like"/>
    <property type="match status" value="1"/>
</dbReference>
<feature type="domain" description="Polymerase/histidinol phosphatase N-terminal" evidence="1">
    <location>
        <begin position="3"/>
        <end position="68"/>
    </location>
</feature>
<evidence type="ECO:0000313" key="3">
    <source>
        <dbReference type="Proteomes" id="UP000191094"/>
    </source>
</evidence>
<dbReference type="EMBL" id="MUYT01000001">
    <property type="protein sequence ID" value="OOS22709.1"/>
    <property type="molecule type" value="Genomic_DNA"/>
</dbReference>
<reference evidence="2 3" key="1">
    <citation type="submission" date="2017-02" db="EMBL/GenBank/DDBJ databases">
        <title>Draft genome sequence of Moraxella lincolnii CCUG 9405T type strain.</title>
        <authorList>
            <person name="Salva-Serra F."/>
            <person name="Engstrom-Jakobsson H."/>
            <person name="Thorell K."/>
            <person name="Jaen-Luchoro D."/>
            <person name="Gonzales-Siles L."/>
            <person name="Karlsson R."/>
            <person name="Yazdan S."/>
            <person name="Boulund F."/>
            <person name="Johnning A."/>
            <person name="Engstrand L."/>
            <person name="Kristiansson E."/>
            <person name="Moore E."/>
        </authorList>
    </citation>
    <scope>NUCLEOTIDE SEQUENCE [LARGE SCALE GENOMIC DNA]</scope>
    <source>
        <strain evidence="2 3">CCUG 9405</strain>
    </source>
</reference>
<gene>
    <name evidence="2" type="ORF">B0682_00310</name>
</gene>
<dbReference type="Proteomes" id="UP000191094">
    <property type="component" value="Unassembled WGS sequence"/>
</dbReference>
<dbReference type="InterPro" id="IPR003141">
    <property type="entry name" value="Pol/His_phosphatase_N"/>
</dbReference>
<dbReference type="CDD" id="cd07438">
    <property type="entry name" value="PHP_HisPPase_AMP"/>
    <property type="match status" value="1"/>
</dbReference>
<keyword evidence="3" id="KW-1185">Reference proteome</keyword>
<dbReference type="InterPro" id="IPR052018">
    <property type="entry name" value="PHP_domain"/>
</dbReference>
<accession>A0A1T0CKC6</accession>
<protein>
    <submittedName>
        <fullName evidence="2">Phosphatase</fullName>
    </submittedName>
</protein>
<sequence>MKYDLHCHSTCSDGTYAPDELVKLAKNRGIDVLALTDHDTISGLQMAKQTAESIGLTFIFGVEISCVYTLTGSHDRDKQRNKIIHVVGLNFTDIDAMQQQLQFIQDSRANRGLAMVNKLADILHIDADALWQQVLIKASGDAKAVGRSHIAQVLHQNGYVPTVQSAFSKYLADNKPAYVKLDALSLQDGVALIHRCGGKAILAHPTRYDLSATCIRRLMADFAEYGGDACELPAIDEPLSKRKMIDRVIQQHDLQVSVGSDFHGTSMPWRALGDVAELNATQVGVWHDWHI</sequence>
<dbReference type="Gene3D" id="1.10.150.650">
    <property type="match status" value="1"/>
</dbReference>
<dbReference type="PANTHER" id="PTHR42924:SF3">
    <property type="entry name" value="POLYMERASE_HISTIDINOL PHOSPHATASE N-TERMINAL DOMAIN-CONTAINING PROTEIN"/>
    <property type="match status" value="1"/>
</dbReference>
<dbReference type="PANTHER" id="PTHR42924">
    <property type="entry name" value="EXONUCLEASE"/>
    <property type="match status" value="1"/>
</dbReference>
<dbReference type="InterPro" id="IPR004013">
    <property type="entry name" value="PHP_dom"/>
</dbReference>
<dbReference type="GO" id="GO:0035312">
    <property type="term" value="F:5'-3' DNA exonuclease activity"/>
    <property type="evidence" value="ECO:0007669"/>
    <property type="project" value="TreeGrafter"/>
</dbReference>
<dbReference type="Gene3D" id="3.20.20.140">
    <property type="entry name" value="Metal-dependent hydrolases"/>
    <property type="match status" value="1"/>
</dbReference>
<dbReference type="AlphaFoldDB" id="A0A1T0CKC6"/>
<dbReference type="SMART" id="SM00481">
    <property type="entry name" value="POLIIIAc"/>
    <property type="match status" value="1"/>
</dbReference>
<dbReference type="OrthoDB" id="9804333at2"/>
<dbReference type="RefSeq" id="WP_078306118.1">
    <property type="nucleotide sequence ID" value="NZ_CP147511.1"/>
</dbReference>
<dbReference type="Pfam" id="PF02811">
    <property type="entry name" value="PHP"/>
    <property type="match status" value="1"/>
</dbReference>
<dbReference type="STRING" id="90241.B0682_00310"/>
<evidence type="ECO:0000313" key="2">
    <source>
        <dbReference type="EMBL" id="OOS22709.1"/>
    </source>
</evidence>
<name>A0A1T0CKC6_9GAMM</name>
<dbReference type="InterPro" id="IPR016195">
    <property type="entry name" value="Pol/histidinol_Pase-like"/>
</dbReference>
<dbReference type="GO" id="GO:0004534">
    <property type="term" value="F:5'-3' RNA exonuclease activity"/>
    <property type="evidence" value="ECO:0007669"/>
    <property type="project" value="TreeGrafter"/>
</dbReference>
<proteinExistence type="predicted"/>
<organism evidence="2 3">
    <name type="scientific">Lwoffella lincolnii</name>
    <dbReference type="NCBI Taxonomy" id="90241"/>
    <lineage>
        <taxon>Bacteria</taxon>
        <taxon>Pseudomonadati</taxon>
        <taxon>Pseudomonadota</taxon>
        <taxon>Gammaproteobacteria</taxon>
        <taxon>Moraxellales</taxon>
        <taxon>Moraxellaceae</taxon>
        <taxon>Lwoffella</taxon>
    </lineage>
</organism>